<dbReference type="InterPro" id="IPR008271">
    <property type="entry name" value="Ser/Thr_kinase_AS"/>
</dbReference>
<dbReference type="Gene3D" id="3.30.200.20">
    <property type="entry name" value="Phosphorylase Kinase, domain 1"/>
    <property type="match status" value="1"/>
</dbReference>
<dbReference type="PROSITE" id="PS00108">
    <property type="entry name" value="PROTEIN_KINASE_ST"/>
    <property type="match status" value="1"/>
</dbReference>
<dbReference type="Proteomes" id="UP000258309">
    <property type="component" value="Unassembled WGS sequence"/>
</dbReference>
<dbReference type="Pfam" id="PF00069">
    <property type="entry name" value="Pkinase"/>
    <property type="match status" value="2"/>
</dbReference>
<dbReference type="GO" id="GO:0005634">
    <property type="term" value="C:nucleus"/>
    <property type="evidence" value="ECO:0007669"/>
    <property type="project" value="TreeGrafter"/>
</dbReference>
<feature type="compositionally biased region" description="Basic and acidic residues" evidence="12">
    <location>
        <begin position="378"/>
        <end position="387"/>
    </location>
</feature>
<organism evidence="14 15">
    <name type="scientific">Scytalidium lignicola</name>
    <name type="common">Hyphomycete</name>
    <dbReference type="NCBI Taxonomy" id="5539"/>
    <lineage>
        <taxon>Eukaryota</taxon>
        <taxon>Fungi</taxon>
        <taxon>Dikarya</taxon>
        <taxon>Ascomycota</taxon>
        <taxon>Pezizomycotina</taxon>
        <taxon>Leotiomycetes</taxon>
        <taxon>Leotiomycetes incertae sedis</taxon>
        <taxon>Scytalidium</taxon>
    </lineage>
</organism>
<keyword evidence="7" id="KW-0652">Protein synthesis inhibitor</keyword>
<comment type="catalytic activity">
    <reaction evidence="10">
        <text>L-seryl-[protein] + ATP = O-phospho-L-seryl-[protein] + ADP + H(+)</text>
        <dbReference type="Rhea" id="RHEA:17989"/>
        <dbReference type="Rhea" id="RHEA-COMP:9863"/>
        <dbReference type="Rhea" id="RHEA-COMP:11604"/>
        <dbReference type="ChEBI" id="CHEBI:15378"/>
        <dbReference type="ChEBI" id="CHEBI:29999"/>
        <dbReference type="ChEBI" id="CHEBI:30616"/>
        <dbReference type="ChEBI" id="CHEBI:83421"/>
        <dbReference type="ChEBI" id="CHEBI:456216"/>
        <dbReference type="EC" id="2.7.11.1"/>
    </reaction>
    <physiologicalReaction direction="left-to-right" evidence="10">
        <dbReference type="Rhea" id="RHEA:17990"/>
    </physiologicalReaction>
</comment>
<evidence type="ECO:0000313" key="15">
    <source>
        <dbReference type="Proteomes" id="UP000258309"/>
    </source>
</evidence>
<evidence type="ECO:0000256" key="2">
    <source>
        <dbReference type="ARBA" id="ARBA00022527"/>
    </source>
</evidence>
<dbReference type="InterPro" id="IPR050339">
    <property type="entry name" value="CC_SR_Kinase"/>
</dbReference>
<accession>A0A3E2H922</accession>
<dbReference type="InterPro" id="IPR017441">
    <property type="entry name" value="Protein_kinase_ATP_BS"/>
</dbReference>
<comment type="caution">
    <text evidence="14">The sequence shown here is derived from an EMBL/GenBank/DDBJ whole genome shotgun (WGS) entry which is preliminary data.</text>
</comment>
<feature type="non-terminal residue" evidence="14">
    <location>
        <position position="1"/>
    </location>
</feature>
<feature type="region of interest" description="Disordered" evidence="12">
    <location>
        <begin position="351"/>
        <end position="395"/>
    </location>
</feature>
<name>A0A3E2H922_SCYLI</name>
<evidence type="ECO:0000256" key="10">
    <source>
        <dbReference type="ARBA" id="ARBA00048977"/>
    </source>
</evidence>
<dbReference type="PROSITE" id="PS50011">
    <property type="entry name" value="PROTEIN_KINASE_DOM"/>
    <property type="match status" value="1"/>
</dbReference>
<comment type="similarity">
    <text evidence="8">Belongs to the protein kinase superfamily. Ser/Thr protein kinase family. GCN2 subfamily.</text>
</comment>
<feature type="non-terminal residue" evidence="14">
    <location>
        <position position="672"/>
    </location>
</feature>
<dbReference type="GO" id="GO:0005524">
    <property type="term" value="F:ATP binding"/>
    <property type="evidence" value="ECO:0007669"/>
    <property type="project" value="UniProtKB-UniRule"/>
</dbReference>
<keyword evidence="2" id="KW-0723">Serine/threonine-protein kinase</keyword>
<keyword evidence="3" id="KW-0808">Transferase</keyword>
<feature type="region of interest" description="Disordered" evidence="12">
    <location>
        <begin position="1"/>
        <end position="60"/>
    </location>
</feature>
<evidence type="ECO:0000256" key="6">
    <source>
        <dbReference type="ARBA" id="ARBA00022840"/>
    </source>
</evidence>
<dbReference type="GO" id="GO:0017148">
    <property type="term" value="P:negative regulation of translation"/>
    <property type="evidence" value="ECO:0007669"/>
    <property type="project" value="UniProtKB-KW"/>
</dbReference>
<dbReference type="InterPro" id="IPR000719">
    <property type="entry name" value="Prot_kinase_dom"/>
</dbReference>
<comment type="catalytic activity">
    <reaction evidence="9">
        <text>L-threonyl-[protein] + ATP = O-phospho-L-threonyl-[protein] + ADP + H(+)</text>
        <dbReference type="Rhea" id="RHEA:46608"/>
        <dbReference type="Rhea" id="RHEA-COMP:11060"/>
        <dbReference type="Rhea" id="RHEA-COMP:11605"/>
        <dbReference type="ChEBI" id="CHEBI:15378"/>
        <dbReference type="ChEBI" id="CHEBI:30013"/>
        <dbReference type="ChEBI" id="CHEBI:30616"/>
        <dbReference type="ChEBI" id="CHEBI:61977"/>
        <dbReference type="ChEBI" id="CHEBI:456216"/>
        <dbReference type="EC" id="2.7.11.1"/>
    </reaction>
    <physiologicalReaction direction="left-to-right" evidence="9">
        <dbReference type="Rhea" id="RHEA:46609"/>
    </physiologicalReaction>
</comment>
<evidence type="ECO:0000256" key="11">
    <source>
        <dbReference type="PROSITE-ProRule" id="PRU10141"/>
    </source>
</evidence>
<sequence>MSSSFRIEFGDSSSTNPEGQSSYDDDSDQETEELSRSESGGNGQTTTVTQARPGESNAQSHRHASLFYISLIESQCKMQAVKSINRNRRPADHVDEDHPDVQELAQYLFSEMSRELSRAGVLPAAEFATGELADLRASYLSSFNSILDNIASKQNRRIPNEDSIGPLTLHNRFPRAPSHSQQSTLFAMSHHAQEFFNAGKLPLLTSSSIEQRAIVDSRAFKYEYERIKCIGKGGFGQVFECRNHIDKQLYAIKQIVISRHKTGKAMRPEKVHAILSEAQTLAKLDHPNIVRYYHTWAEECVSTSPSPTTSQLLITQGHKNKGYPSLVDLWSSIPVITVDDETSCVVEFADSAEESEYENNQKKEPETYTSQNFPVDEDNSKVDKGQEEAGYANESKGKGKFWASFQSSTLSEADSEESPSKVGDISFGDVVLFIKMSLYPLTLDRYLAVEDPQPGDLRHCFHIPSATGILSGILDGVEYLHSQRIIHRDLKPANIFLSITSDRRPAGDGSFDVTNCSGCNYTGVKQRKLFLTPCIGDFGLIAEIKDPETVEPGSSSSFALENLQLSRMAPPSASPVGTQFYRPPKMPTEQPIICSKLDVFSLGVIAFELNYKFNTRSERVRVLDDLSRKAIFPEDFNKHQMSSGIRCMIEQDRDTRWDTQKVRSWLDELRSS</sequence>
<dbReference type="GO" id="GO:0005737">
    <property type="term" value="C:cytoplasm"/>
    <property type="evidence" value="ECO:0007669"/>
    <property type="project" value="TreeGrafter"/>
</dbReference>
<proteinExistence type="inferred from homology"/>
<evidence type="ECO:0000256" key="8">
    <source>
        <dbReference type="ARBA" id="ARBA00037982"/>
    </source>
</evidence>
<dbReference type="PROSITE" id="PS00107">
    <property type="entry name" value="PROTEIN_KINASE_ATP"/>
    <property type="match status" value="1"/>
</dbReference>
<evidence type="ECO:0000256" key="9">
    <source>
        <dbReference type="ARBA" id="ARBA00048659"/>
    </source>
</evidence>
<dbReference type="OrthoDB" id="1405469at2759"/>
<feature type="domain" description="Protein kinase" evidence="13">
    <location>
        <begin position="224"/>
        <end position="666"/>
    </location>
</feature>
<evidence type="ECO:0000256" key="1">
    <source>
        <dbReference type="ARBA" id="ARBA00012513"/>
    </source>
</evidence>
<evidence type="ECO:0000256" key="7">
    <source>
        <dbReference type="ARBA" id="ARBA00023193"/>
    </source>
</evidence>
<dbReference type="EMBL" id="NCSJ02000115">
    <property type="protein sequence ID" value="RFU29868.1"/>
    <property type="molecule type" value="Genomic_DNA"/>
</dbReference>
<dbReference type="InterPro" id="IPR011009">
    <property type="entry name" value="Kinase-like_dom_sf"/>
</dbReference>
<dbReference type="SMART" id="SM00220">
    <property type="entry name" value="S_TKc"/>
    <property type="match status" value="1"/>
</dbReference>
<dbReference type="OMA" id="RECMWEE"/>
<evidence type="ECO:0000256" key="4">
    <source>
        <dbReference type="ARBA" id="ARBA00022741"/>
    </source>
</evidence>
<evidence type="ECO:0000256" key="5">
    <source>
        <dbReference type="ARBA" id="ARBA00022777"/>
    </source>
</evidence>
<keyword evidence="15" id="KW-1185">Reference proteome</keyword>
<keyword evidence="5" id="KW-0418">Kinase</keyword>
<evidence type="ECO:0000256" key="3">
    <source>
        <dbReference type="ARBA" id="ARBA00022679"/>
    </source>
</evidence>
<dbReference type="SUPFAM" id="SSF56112">
    <property type="entry name" value="Protein kinase-like (PK-like)"/>
    <property type="match status" value="1"/>
</dbReference>
<dbReference type="STRING" id="5539.A0A3E2H922"/>
<protein>
    <recommendedName>
        <fullName evidence="1">non-specific serine/threonine protein kinase</fullName>
        <ecNumber evidence="1">2.7.11.1</ecNumber>
    </recommendedName>
</protein>
<dbReference type="EC" id="2.7.11.1" evidence="1"/>
<keyword evidence="6 11" id="KW-0067">ATP-binding</keyword>
<reference evidence="14 15" key="1">
    <citation type="submission" date="2018-05" db="EMBL/GenBank/DDBJ databases">
        <title>Draft genome sequence of Scytalidium lignicola DSM 105466, a ubiquitous saprotrophic fungus.</title>
        <authorList>
            <person name="Buettner E."/>
            <person name="Gebauer A.M."/>
            <person name="Hofrichter M."/>
            <person name="Liers C."/>
            <person name="Kellner H."/>
        </authorList>
    </citation>
    <scope>NUCLEOTIDE SEQUENCE [LARGE SCALE GENOMIC DNA]</scope>
    <source>
        <strain evidence="14 15">DSM 105466</strain>
    </source>
</reference>
<keyword evidence="4 11" id="KW-0547">Nucleotide-binding</keyword>
<dbReference type="Gene3D" id="1.10.510.10">
    <property type="entry name" value="Transferase(Phosphotransferase) domain 1"/>
    <property type="match status" value="1"/>
</dbReference>
<feature type="binding site" evidence="11">
    <location>
        <position position="253"/>
    </location>
    <ligand>
        <name>ATP</name>
        <dbReference type="ChEBI" id="CHEBI:30616"/>
    </ligand>
</feature>
<dbReference type="AlphaFoldDB" id="A0A3E2H922"/>
<dbReference type="PANTHER" id="PTHR11042">
    <property type="entry name" value="EUKARYOTIC TRANSLATION INITIATION FACTOR 2-ALPHA KINASE EIF2-ALPHA KINASE -RELATED"/>
    <property type="match status" value="1"/>
</dbReference>
<gene>
    <name evidence="14" type="ORF">B7463_g6460</name>
</gene>
<feature type="compositionally biased region" description="Polar residues" evidence="12">
    <location>
        <begin position="1"/>
        <end position="22"/>
    </location>
</feature>
<feature type="compositionally biased region" description="Acidic residues" evidence="12">
    <location>
        <begin position="23"/>
        <end position="32"/>
    </location>
</feature>
<dbReference type="PANTHER" id="PTHR11042:SF160">
    <property type="entry name" value="EUKARYOTIC TRANSLATION INITIATION FACTOR 2-ALPHA KINASE 1"/>
    <property type="match status" value="1"/>
</dbReference>
<evidence type="ECO:0000256" key="12">
    <source>
        <dbReference type="SAM" id="MobiDB-lite"/>
    </source>
</evidence>
<evidence type="ECO:0000259" key="13">
    <source>
        <dbReference type="PROSITE" id="PS50011"/>
    </source>
</evidence>
<evidence type="ECO:0000313" key="14">
    <source>
        <dbReference type="EMBL" id="RFU29868.1"/>
    </source>
</evidence>
<dbReference type="GO" id="GO:0004694">
    <property type="term" value="F:eukaryotic translation initiation factor 2alpha kinase activity"/>
    <property type="evidence" value="ECO:0007669"/>
    <property type="project" value="TreeGrafter"/>
</dbReference>